<dbReference type="Proteomes" id="UP001634394">
    <property type="component" value="Unassembled WGS sequence"/>
</dbReference>
<evidence type="ECO:0000256" key="1">
    <source>
        <dbReference type="ARBA" id="ARBA00007730"/>
    </source>
</evidence>
<keyword evidence="7" id="KW-1185">Reference proteome</keyword>
<dbReference type="InterPro" id="IPR027443">
    <property type="entry name" value="IPNS-like_sf"/>
</dbReference>
<proteinExistence type="inferred from homology"/>
<accession>A0ABD3V6L7</accession>
<feature type="transmembrane region" description="Helical" evidence="4">
    <location>
        <begin position="16"/>
        <end position="33"/>
    </location>
</feature>
<dbReference type="SUPFAM" id="SSF51197">
    <property type="entry name" value="Clavaminate synthase-like"/>
    <property type="match status" value="1"/>
</dbReference>
<reference evidence="6 7" key="1">
    <citation type="submission" date="2024-11" db="EMBL/GenBank/DDBJ databases">
        <title>Chromosome-level genome assembly of the freshwater bivalve Anodonta woodiana.</title>
        <authorList>
            <person name="Chen X."/>
        </authorList>
    </citation>
    <scope>NUCLEOTIDE SEQUENCE [LARGE SCALE GENOMIC DNA]</scope>
    <source>
        <strain evidence="6">MN2024</strain>
        <tissue evidence="6">Gills</tissue>
    </source>
</reference>
<evidence type="ECO:0000256" key="2">
    <source>
        <dbReference type="ARBA" id="ARBA00022964"/>
    </source>
</evidence>
<protein>
    <recommendedName>
        <fullName evidence="5">Aspartyl/asparaginy/proline hydroxylase domain-containing protein</fullName>
    </recommendedName>
</protein>
<dbReference type="EMBL" id="JBJQND010000013">
    <property type="protein sequence ID" value="KAL3856162.1"/>
    <property type="molecule type" value="Genomic_DNA"/>
</dbReference>
<keyword evidence="4" id="KW-1133">Transmembrane helix</keyword>
<dbReference type="InterPro" id="IPR051821">
    <property type="entry name" value="Asp/Asn_beta-hydroxylase"/>
</dbReference>
<evidence type="ECO:0000313" key="6">
    <source>
        <dbReference type="EMBL" id="KAL3856162.1"/>
    </source>
</evidence>
<dbReference type="GO" id="GO:0051213">
    <property type="term" value="F:dioxygenase activity"/>
    <property type="evidence" value="ECO:0007669"/>
    <property type="project" value="UniProtKB-KW"/>
</dbReference>
<evidence type="ECO:0000256" key="4">
    <source>
        <dbReference type="SAM" id="Phobius"/>
    </source>
</evidence>
<organism evidence="6 7">
    <name type="scientific">Sinanodonta woodiana</name>
    <name type="common">Chinese pond mussel</name>
    <name type="synonym">Anodonta woodiana</name>
    <dbReference type="NCBI Taxonomy" id="1069815"/>
    <lineage>
        <taxon>Eukaryota</taxon>
        <taxon>Metazoa</taxon>
        <taxon>Spiralia</taxon>
        <taxon>Lophotrochozoa</taxon>
        <taxon>Mollusca</taxon>
        <taxon>Bivalvia</taxon>
        <taxon>Autobranchia</taxon>
        <taxon>Heteroconchia</taxon>
        <taxon>Palaeoheterodonta</taxon>
        <taxon>Unionida</taxon>
        <taxon>Unionoidea</taxon>
        <taxon>Unionidae</taxon>
        <taxon>Unioninae</taxon>
        <taxon>Sinanodonta</taxon>
    </lineage>
</organism>
<dbReference type="InterPro" id="IPR007803">
    <property type="entry name" value="Asp/Arg/Pro-Hydrxlase"/>
</dbReference>
<gene>
    <name evidence="6" type="ORF">ACJMK2_010947</name>
</gene>
<keyword evidence="4" id="KW-0472">Membrane</keyword>
<name>A0ABD3V6L7_SINWO</name>
<dbReference type="Gene3D" id="2.60.120.330">
    <property type="entry name" value="B-lactam Antibiotic, Isopenicillin N Synthase, Chain"/>
    <property type="match status" value="1"/>
</dbReference>
<dbReference type="Pfam" id="PF05118">
    <property type="entry name" value="Asp_Arg_Hydrox"/>
    <property type="match status" value="1"/>
</dbReference>
<keyword evidence="3" id="KW-0560">Oxidoreductase</keyword>
<keyword evidence="2" id="KW-0223">Dioxygenase</keyword>
<comment type="similarity">
    <text evidence="1">Belongs to the aspartyl/asparaginyl beta-hydroxylase family.</text>
</comment>
<sequence>MESLSLYIDSFYIREIGYFIGTFLFLWGFYLMIKTEKSQEHTRDRDVINLLPESTQCTNPDCVRCSLYAKVILEATCRLKTVCENGNQSEIAIAEKITHYLKNTSLSKESFQRPNVFYLNVLQSRPLWECMDCLSGLESEFNIIKNEFKIVYEKNIDRWRNNDTSHGKWSIFSLINQGRTLSENIALCPDTFKIVSSLPNLMQKNVFGNVAFSVVEPGTHIFPHYGPTNIRLRCHLGLITPKKCYMKVAEETVTWEDGKCLVFDDSYLHSVEHAGTGEDGIRAILMIDLWHPDIVEEERQILDMAFALE</sequence>
<dbReference type="AlphaFoldDB" id="A0ABD3V6L7"/>
<evidence type="ECO:0000259" key="5">
    <source>
        <dbReference type="Pfam" id="PF05118"/>
    </source>
</evidence>
<evidence type="ECO:0000313" key="7">
    <source>
        <dbReference type="Proteomes" id="UP001634394"/>
    </source>
</evidence>
<keyword evidence="4" id="KW-0812">Transmembrane</keyword>
<feature type="domain" description="Aspartyl/asparaginy/proline hydroxylase" evidence="5">
    <location>
        <begin position="139"/>
        <end position="292"/>
    </location>
</feature>
<dbReference type="PANTHER" id="PTHR46332">
    <property type="entry name" value="ASPARTATE BETA-HYDROXYLASE DOMAIN-CONTAINING PROTEIN 2"/>
    <property type="match status" value="1"/>
</dbReference>
<dbReference type="PANTHER" id="PTHR46332:SF5">
    <property type="entry name" value="ASPARTATE BETA-HYDROXYLASE DOMAIN CONTAINING 2"/>
    <property type="match status" value="1"/>
</dbReference>
<evidence type="ECO:0000256" key="3">
    <source>
        <dbReference type="ARBA" id="ARBA00023002"/>
    </source>
</evidence>
<comment type="caution">
    <text evidence="6">The sequence shown here is derived from an EMBL/GenBank/DDBJ whole genome shotgun (WGS) entry which is preliminary data.</text>
</comment>